<dbReference type="NCBIfam" id="NF002111">
    <property type="entry name" value="PRK00951.2-1"/>
    <property type="match status" value="1"/>
</dbReference>
<dbReference type="InterPro" id="IPR020565">
    <property type="entry name" value="ImidazoleglycerP_deHydtase_CS"/>
</dbReference>
<dbReference type="InterPro" id="IPR038494">
    <property type="entry name" value="IGPD_sf"/>
</dbReference>
<dbReference type="HAMAP" id="MF_00076">
    <property type="entry name" value="HisB"/>
    <property type="match status" value="1"/>
</dbReference>
<dbReference type="GO" id="GO:0005737">
    <property type="term" value="C:cytoplasm"/>
    <property type="evidence" value="ECO:0007669"/>
    <property type="project" value="UniProtKB-SubCell"/>
</dbReference>
<dbReference type="AlphaFoldDB" id="A0A0J8G4J5"/>
<dbReference type="PATRIC" id="fig|1121307.3.peg.2605"/>
<dbReference type="UniPathway" id="UPA00031">
    <property type="reaction ID" value="UER00011"/>
</dbReference>
<dbReference type="Proteomes" id="UP000036756">
    <property type="component" value="Unassembled WGS sequence"/>
</dbReference>
<comment type="similarity">
    <text evidence="6 7">Belongs to the imidazoleglycerol-phosphate dehydratase family.</text>
</comment>
<protein>
    <recommendedName>
        <fullName evidence="2 6">Imidazoleglycerol-phosphate dehydratase</fullName>
        <shortName evidence="6">IGPD</shortName>
        <ecNumber evidence="6 7">4.2.1.19</ecNumber>
    </recommendedName>
</protein>
<dbReference type="PROSITE" id="PS00954">
    <property type="entry name" value="IGP_DEHYDRATASE_1"/>
    <property type="match status" value="1"/>
</dbReference>
<keyword evidence="9" id="KW-1185">Reference proteome</keyword>
<dbReference type="CDD" id="cd07914">
    <property type="entry name" value="IGPD"/>
    <property type="match status" value="1"/>
</dbReference>
<dbReference type="FunFam" id="3.30.230.40:FF:000003">
    <property type="entry name" value="Imidazoleglycerol-phosphate dehydratase HisB"/>
    <property type="match status" value="1"/>
</dbReference>
<evidence type="ECO:0000313" key="9">
    <source>
        <dbReference type="Proteomes" id="UP000036756"/>
    </source>
</evidence>
<dbReference type="PANTHER" id="PTHR23133">
    <property type="entry name" value="IMIDAZOLEGLYCEROL-PHOSPHATE DEHYDRATASE HIS7"/>
    <property type="match status" value="1"/>
</dbReference>
<keyword evidence="5 6" id="KW-0456">Lyase</keyword>
<dbReference type="EC" id="4.2.1.19" evidence="6 7"/>
<dbReference type="SUPFAM" id="SSF54211">
    <property type="entry name" value="Ribosomal protein S5 domain 2-like"/>
    <property type="match status" value="2"/>
</dbReference>
<dbReference type="RefSeq" id="WP_048569800.1">
    <property type="nucleotide sequence ID" value="NZ_LFVU01000006.1"/>
</dbReference>
<evidence type="ECO:0000256" key="3">
    <source>
        <dbReference type="ARBA" id="ARBA00022605"/>
    </source>
</evidence>
<evidence type="ECO:0000256" key="6">
    <source>
        <dbReference type="HAMAP-Rule" id="MF_00076"/>
    </source>
</evidence>
<evidence type="ECO:0000256" key="1">
    <source>
        <dbReference type="ARBA" id="ARBA00005047"/>
    </source>
</evidence>
<keyword evidence="6" id="KW-0963">Cytoplasm</keyword>
<organism evidence="8 9">
    <name type="scientific">Clostridium cylindrosporum DSM 605</name>
    <dbReference type="NCBI Taxonomy" id="1121307"/>
    <lineage>
        <taxon>Bacteria</taxon>
        <taxon>Bacillati</taxon>
        <taxon>Bacillota</taxon>
        <taxon>Clostridia</taxon>
        <taxon>Eubacteriales</taxon>
        <taxon>Clostridiaceae</taxon>
        <taxon>Clostridium</taxon>
    </lineage>
</organism>
<dbReference type="FunFam" id="3.30.230.40:FF:000001">
    <property type="entry name" value="Imidazoleglycerol-phosphate dehydratase HisB"/>
    <property type="match status" value="1"/>
</dbReference>
<dbReference type="GO" id="GO:0000105">
    <property type="term" value="P:L-histidine biosynthetic process"/>
    <property type="evidence" value="ECO:0007669"/>
    <property type="project" value="UniProtKB-UniRule"/>
</dbReference>
<dbReference type="STRING" id="1121307.CLCY_9c00220"/>
<dbReference type="InterPro" id="IPR000807">
    <property type="entry name" value="ImidazoleglycerolP_deHydtase"/>
</dbReference>
<keyword evidence="4 6" id="KW-0368">Histidine biosynthesis</keyword>
<dbReference type="NCBIfam" id="NF002114">
    <property type="entry name" value="PRK00951.2-4"/>
    <property type="match status" value="1"/>
</dbReference>
<comment type="subcellular location">
    <subcellularLocation>
        <location evidence="6 7">Cytoplasm</location>
    </subcellularLocation>
</comment>
<comment type="caution">
    <text evidence="8">The sequence shown here is derived from an EMBL/GenBank/DDBJ whole genome shotgun (WGS) entry which is preliminary data.</text>
</comment>
<dbReference type="PROSITE" id="PS00955">
    <property type="entry name" value="IGP_DEHYDRATASE_2"/>
    <property type="match status" value="1"/>
</dbReference>
<gene>
    <name evidence="6 8" type="primary">hisB</name>
    <name evidence="8" type="ORF">CLCY_9c00220</name>
</gene>
<dbReference type="NCBIfam" id="NF002107">
    <property type="entry name" value="PRK00951.1-2"/>
    <property type="match status" value="1"/>
</dbReference>
<sequence length="194" mass="21540">MRIAKLNRKTNETDIKLSINLDGEGVRNINTGVPFLDHMMDLMAKHGFLDLDVDCKGDVHIDAHHTVEDIGIVLGEAFNEAVGDKAGIVRYSTVFTPMDEALSMISLDVSGRPFLHFNVEYTADKVGEFDVELCEEFFRAFAYNAKVTLHANLNYGKNNHHIIESLFKGLGRAINQACEKKDSIKGVLSTKGVL</sequence>
<keyword evidence="3 6" id="KW-0028">Amino-acid biosynthesis</keyword>
<evidence type="ECO:0000256" key="7">
    <source>
        <dbReference type="RuleBase" id="RU000599"/>
    </source>
</evidence>
<evidence type="ECO:0000313" key="8">
    <source>
        <dbReference type="EMBL" id="KMT22591.1"/>
    </source>
</evidence>
<dbReference type="Gene3D" id="3.30.230.40">
    <property type="entry name" value="Imidazole glycerol phosphate dehydratase, domain 1"/>
    <property type="match status" value="2"/>
</dbReference>
<dbReference type="OrthoDB" id="9790411at2"/>
<name>A0A0J8G4J5_CLOCY</name>
<dbReference type="GO" id="GO:0004424">
    <property type="term" value="F:imidazoleglycerol-phosphate dehydratase activity"/>
    <property type="evidence" value="ECO:0007669"/>
    <property type="project" value="UniProtKB-UniRule"/>
</dbReference>
<dbReference type="EMBL" id="LFVU01000006">
    <property type="protein sequence ID" value="KMT22591.1"/>
    <property type="molecule type" value="Genomic_DNA"/>
</dbReference>
<evidence type="ECO:0000256" key="2">
    <source>
        <dbReference type="ARBA" id="ARBA00016664"/>
    </source>
</evidence>
<evidence type="ECO:0000256" key="5">
    <source>
        <dbReference type="ARBA" id="ARBA00023239"/>
    </source>
</evidence>
<reference evidence="8 9" key="1">
    <citation type="submission" date="2015-06" db="EMBL/GenBank/DDBJ databases">
        <title>Draft genome sequence of the purine-degrading Clostridium cylindrosporum HC-1 (DSM 605).</title>
        <authorList>
            <person name="Poehlein A."/>
            <person name="Schiel-Bengelsdorf B."/>
            <person name="Bengelsdorf F."/>
            <person name="Daniel R."/>
            <person name="Duerre P."/>
        </authorList>
    </citation>
    <scope>NUCLEOTIDE SEQUENCE [LARGE SCALE GENOMIC DNA]</scope>
    <source>
        <strain evidence="8 9">DSM 605</strain>
    </source>
</reference>
<comment type="pathway">
    <text evidence="1 6 7">Amino-acid biosynthesis; L-histidine biosynthesis; L-histidine from 5-phospho-alpha-D-ribose 1-diphosphate: step 6/9.</text>
</comment>
<proteinExistence type="inferred from homology"/>
<comment type="catalytic activity">
    <reaction evidence="6 7">
        <text>D-erythro-1-(imidazol-4-yl)glycerol 3-phosphate = 3-(imidazol-4-yl)-2-oxopropyl phosphate + H2O</text>
        <dbReference type="Rhea" id="RHEA:11040"/>
        <dbReference type="ChEBI" id="CHEBI:15377"/>
        <dbReference type="ChEBI" id="CHEBI:57766"/>
        <dbReference type="ChEBI" id="CHEBI:58278"/>
        <dbReference type="EC" id="4.2.1.19"/>
    </reaction>
</comment>
<dbReference type="InterPro" id="IPR020568">
    <property type="entry name" value="Ribosomal_Su5_D2-typ_SF"/>
</dbReference>
<evidence type="ECO:0000256" key="4">
    <source>
        <dbReference type="ARBA" id="ARBA00023102"/>
    </source>
</evidence>
<accession>A0A0J8G4J5</accession>
<dbReference type="PANTHER" id="PTHR23133:SF2">
    <property type="entry name" value="IMIDAZOLEGLYCEROL-PHOSPHATE DEHYDRATASE"/>
    <property type="match status" value="1"/>
</dbReference>
<dbReference type="Pfam" id="PF00475">
    <property type="entry name" value="IGPD"/>
    <property type="match status" value="1"/>
</dbReference>